<evidence type="ECO:0000256" key="1">
    <source>
        <dbReference type="SAM" id="Phobius"/>
    </source>
</evidence>
<keyword evidence="1" id="KW-1133">Transmembrane helix</keyword>
<feature type="transmembrane region" description="Helical" evidence="1">
    <location>
        <begin position="12"/>
        <end position="34"/>
    </location>
</feature>
<dbReference type="EMBL" id="QJTJ01000019">
    <property type="protein sequence ID" value="PYF05150.1"/>
    <property type="molecule type" value="Genomic_DNA"/>
</dbReference>
<gene>
    <name evidence="2" type="ORF">BJ095_11924</name>
</gene>
<keyword evidence="1" id="KW-0812">Transmembrane</keyword>
<evidence type="ECO:0000313" key="3">
    <source>
        <dbReference type="Proteomes" id="UP000247416"/>
    </source>
</evidence>
<proteinExistence type="predicted"/>
<dbReference type="RefSeq" id="WP_251400935.1">
    <property type="nucleotide sequence ID" value="NZ_CP085009.1"/>
</dbReference>
<keyword evidence="3" id="KW-1185">Reference proteome</keyword>
<sequence>MGKQYVQGGMELVGLFNLGSLILGLVAWILPIINLLRYQKHENKNWFILSIVSVTACAFSLSLQIFYNYHLVKIEDWAALMDTTGGVVMATIVLLFSTVILNAVTLMVYRNRMV</sequence>
<name>A0A318TMQ8_9BACL</name>
<protein>
    <submittedName>
        <fullName evidence="2">Cytochrome c oxidase subunit 4</fullName>
    </submittedName>
</protein>
<dbReference type="Proteomes" id="UP000247416">
    <property type="component" value="Unassembled WGS sequence"/>
</dbReference>
<reference evidence="2 3" key="1">
    <citation type="submission" date="2018-06" db="EMBL/GenBank/DDBJ databases">
        <title>Genomic Encyclopedia of Archaeal and Bacterial Type Strains, Phase II (KMG-II): from individual species to whole genera.</title>
        <authorList>
            <person name="Goeker M."/>
        </authorList>
    </citation>
    <scope>NUCLEOTIDE SEQUENCE [LARGE SCALE GENOMIC DNA]</scope>
    <source>
        <strain evidence="2 3">KACC 16626</strain>
    </source>
</reference>
<keyword evidence="1" id="KW-0472">Membrane</keyword>
<comment type="caution">
    <text evidence="2">The sequence shown here is derived from an EMBL/GenBank/DDBJ whole genome shotgun (WGS) entry which is preliminary data.</text>
</comment>
<feature type="transmembrane region" description="Helical" evidence="1">
    <location>
        <begin position="46"/>
        <end position="67"/>
    </location>
</feature>
<organism evidence="2 3">
    <name type="scientific">Ureibacillus chungkukjangi</name>
    <dbReference type="NCBI Taxonomy" id="1202712"/>
    <lineage>
        <taxon>Bacteria</taxon>
        <taxon>Bacillati</taxon>
        <taxon>Bacillota</taxon>
        <taxon>Bacilli</taxon>
        <taxon>Bacillales</taxon>
        <taxon>Caryophanaceae</taxon>
        <taxon>Ureibacillus</taxon>
    </lineage>
</organism>
<accession>A0A318TMQ8</accession>
<feature type="transmembrane region" description="Helical" evidence="1">
    <location>
        <begin position="87"/>
        <end position="109"/>
    </location>
</feature>
<dbReference type="AlphaFoldDB" id="A0A318TMQ8"/>
<evidence type="ECO:0000313" key="2">
    <source>
        <dbReference type="EMBL" id="PYF05150.1"/>
    </source>
</evidence>